<evidence type="ECO:0000313" key="3">
    <source>
        <dbReference type="Proteomes" id="UP000242519"/>
    </source>
</evidence>
<evidence type="ECO:0000256" key="1">
    <source>
        <dbReference type="SAM" id="MobiDB-lite"/>
    </source>
</evidence>
<feature type="region of interest" description="Disordered" evidence="1">
    <location>
        <begin position="539"/>
        <end position="588"/>
    </location>
</feature>
<accession>A0A218YX93</accession>
<dbReference type="Proteomes" id="UP000242519">
    <property type="component" value="Unassembled WGS sequence"/>
</dbReference>
<feature type="compositionally biased region" description="Polar residues" evidence="1">
    <location>
        <begin position="14"/>
        <end position="44"/>
    </location>
</feature>
<feature type="region of interest" description="Disordered" evidence="1">
    <location>
        <begin position="75"/>
        <end position="108"/>
    </location>
</feature>
<evidence type="ECO:0008006" key="4">
    <source>
        <dbReference type="Google" id="ProtNLM"/>
    </source>
</evidence>
<dbReference type="InterPro" id="IPR032675">
    <property type="entry name" value="LRR_dom_sf"/>
</dbReference>
<keyword evidence="3" id="KW-1185">Reference proteome</keyword>
<dbReference type="AlphaFoldDB" id="A0A218YX93"/>
<feature type="region of interest" description="Disordered" evidence="1">
    <location>
        <begin position="1"/>
        <end position="55"/>
    </location>
</feature>
<gene>
    <name evidence="2" type="ORF">B2J93_8791</name>
</gene>
<protein>
    <recommendedName>
        <fullName evidence="4">F-box domain-containing protein</fullName>
    </recommendedName>
</protein>
<name>A0A218YX93_9HELO</name>
<sequence length="739" mass="81905">MEASQLHARPPSAAVSSIASRTSFQSSHKNPLSVISSRDYASSRRSQKSMYLGPNTSTGIRHGFLAIRPAMSPSATPGKWIPPQSMPDSARNGAGGHGRKQKNIPLPPRRTGLLRADMMAAGQAFTVRGEGFKKLPEEIILAVLAELKRLHLGSGSLSCSTCWMRDLNNLGLSCKKWWRAARSVLYEDIQLIGCDSIIHTKKLKLKFGTRLRLLRRTLRTRPELASYVKSLKVPATPDVAKSKKEQDEYLELVASLIMTCPNLERLPGFHPVYNHEFTKFIHALSTRRRLTEKVWVISASPFQRQHRYNISTDSEFLTPILAPSPLLPEQCDDFLAYHANWAHLKSLFLHCNAGGTIDSPLFTAIFHSLPSLENLLVSSFPAISFNDETLLLLPSLKSLRLDNLPGVTADGLSNYGAPARTDSLTSLSLISLPILSLAVLARLFSRLKTLTHFTLSQGPSPSLPIDTKIYLHPYLASTALQYLHWEFTKPDDYQATDILSKSLACGGFPSLRTLRAPTDHDGTLQRLCKPCERIELPADRYHNMKPTRSPYSQSAPNPSPTHSPTQSLFSSRSSSNSHSSAHLKSPTRSAFSLNMSTPASSHCSSDREIGMSLAMSRRMAQHRIDTAAQNPKLQVSLWAADGQFAERFAVGYCGSVKSRVLYSLKPDVEGSDEAVVAVQVWLERGENGRDGCTGSWNSEAGEGKGKRKRRGKDAWWHTERARWNGVGLERFFWDGKELG</sequence>
<feature type="compositionally biased region" description="Low complexity" evidence="1">
    <location>
        <begin position="563"/>
        <end position="580"/>
    </location>
</feature>
<dbReference type="SUPFAM" id="SSF52047">
    <property type="entry name" value="RNI-like"/>
    <property type="match status" value="1"/>
</dbReference>
<reference evidence="2 3" key="1">
    <citation type="submission" date="2017-04" db="EMBL/GenBank/DDBJ databases">
        <title>Draft genome sequence of Marssonina coronaria NL1: causal agent of apple blotch.</title>
        <authorList>
            <person name="Cheng Q."/>
        </authorList>
    </citation>
    <scope>NUCLEOTIDE SEQUENCE [LARGE SCALE GENOMIC DNA]</scope>
    <source>
        <strain evidence="2 3">NL1</strain>
    </source>
</reference>
<dbReference type="STRING" id="503106.A0A218YX93"/>
<organism evidence="2 3">
    <name type="scientific">Diplocarpon coronariae</name>
    <dbReference type="NCBI Taxonomy" id="2795749"/>
    <lineage>
        <taxon>Eukaryota</taxon>
        <taxon>Fungi</taxon>
        <taxon>Dikarya</taxon>
        <taxon>Ascomycota</taxon>
        <taxon>Pezizomycotina</taxon>
        <taxon>Leotiomycetes</taxon>
        <taxon>Helotiales</taxon>
        <taxon>Drepanopezizaceae</taxon>
        <taxon>Diplocarpon</taxon>
    </lineage>
</organism>
<dbReference type="EMBL" id="MZNU01000361">
    <property type="protein sequence ID" value="OWO99394.1"/>
    <property type="molecule type" value="Genomic_DNA"/>
</dbReference>
<dbReference type="OrthoDB" id="3210378at2759"/>
<proteinExistence type="predicted"/>
<evidence type="ECO:0000313" key="2">
    <source>
        <dbReference type="EMBL" id="OWO99394.1"/>
    </source>
</evidence>
<dbReference type="Gene3D" id="3.80.10.10">
    <property type="entry name" value="Ribonuclease Inhibitor"/>
    <property type="match status" value="1"/>
</dbReference>
<dbReference type="InParanoid" id="A0A218YX93"/>
<feature type="region of interest" description="Disordered" evidence="1">
    <location>
        <begin position="691"/>
        <end position="711"/>
    </location>
</feature>
<comment type="caution">
    <text evidence="2">The sequence shown here is derived from an EMBL/GenBank/DDBJ whole genome shotgun (WGS) entry which is preliminary data.</text>
</comment>
<feature type="compositionally biased region" description="Polar residues" evidence="1">
    <location>
        <begin position="549"/>
        <end position="562"/>
    </location>
</feature>